<feature type="compositionally biased region" description="Polar residues" evidence="1">
    <location>
        <begin position="106"/>
        <end position="117"/>
    </location>
</feature>
<evidence type="ECO:0000256" key="1">
    <source>
        <dbReference type="SAM" id="MobiDB-lite"/>
    </source>
</evidence>
<feature type="region of interest" description="Disordered" evidence="1">
    <location>
        <begin position="1"/>
        <end position="27"/>
    </location>
</feature>
<proteinExistence type="predicted"/>
<feature type="compositionally biased region" description="Low complexity" evidence="1">
    <location>
        <begin position="80"/>
        <end position="96"/>
    </location>
</feature>
<comment type="caution">
    <text evidence="2">The sequence shown here is derived from an EMBL/GenBank/DDBJ whole genome shotgun (WGS) entry which is preliminary data.</text>
</comment>
<gene>
    <name evidence="2" type="primary">Necator_chrIII.g11962</name>
    <name evidence="2" type="ORF">RB195_011196</name>
</gene>
<sequence>MRRCGPRPCMETRNSKSPPLYAGRGSHPMEGIIMKLTTSSSVKDFAGRMSLLYQSFIRDRIIAFLEEDFLSHREQKKPRSSPSELPELPSTGSSSLRQSAFERTRSWTTSTTNMNGL</sequence>
<evidence type="ECO:0000313" key="2">
    <source>
        <dbReference type="EMBL" id="KAK6744347.1"/>
    </source>
</evidence>
<dbReference type="EMBL" id="JAVFWL010000003">
    <property type="protein sequence ID" value="KAK6744347.1"/>
    <property type="molecule type" value="Genomic_DNA"/>
</dbReference>
<reference evidence="2 3" key="1">
    <citation type="submission" date="2023-08" db="EMBL/GenBank/DDBJ databases">
        <title>A Necator americanus chromosomal reference genome.</title>
        <authorList>
            <person name="Ilik V."/>
            <person name="Petrzelkova K.J."/>
            <person name="Pardy F."/>
            <person name="Fuh T."/>
            <person name="Niatou-Singa F.S."/>
            <person name="Gouil Q."/>
            <person name="Baker L."/>
            <person name="Ritchie M.E."/>
            <person name="Jex A.R."/>
            <person name="Gazzola D."/>
            <person name="Li H."/>
            <person name="Toshio Fujiwara R."/>
            <person name="Zhan B."/>
            <person name="Aroian R.V."/>
            <person name="Pafco B."/>
            <person name="Schwarz E.M."/>
        </authorList>
    </citation>
    <scope>NUCLEOTIDE SEQUENCE [LARGE SCALE GENOMIC DNA]</scope>
    <source>
        <strain evidence="2 3">Aroian</strain>
        <tissue evidence="2">Whole animal</tissue>
    </source>
</reference>
<dbReference type="Proteomes" id="UP001303046">
    <property type="component" value="Unassembled WGS sequence"/>
</dbReference>
<protein>
    <submittedName>
        <fullName evidence="2">Uncharacterized protein</fullName>
    </submittedName>
</protein>
<name>A0ABR1D1C7_NECAM</name>
<organism evidence="2 3">
    <name type="scientific">Necator americanus</name>
    <name type="common">Human hookworm</name>
    <dbReference type="NCBI Taxonomy" id="51031"/>
    <lineage>
        <taxon>Eukaryota</taxon>
        <taxon>Metazoa</taxon>
        <taxon>Ecdysozoa</taxon>
        <taxon>Nematoda</taxon>
        <taxon>Chromadorea</taxon>
        <taxon>Rhabditida</taxon>
        <taxon>Rhabditina</taxon>
        <taxon>Rhabditomorpha</taxon>
        <taxon>Strongyloidea</taxon>
        <taxon>Ancylostomatidae</taxon>
        <taxon>Bunostominae</taxon>
        <taxon>Necator</taxon>
    </lineage>
</organism>
<feature type="region of interest" description="Disordered" evidence="1">
    <location>
        <begin position="72"/>
        <end position="117"/>
    </location>
</feature>
<evidence type="ECO:0000313" key="3">
    <source>
        <dbReference type="Proteomes" id="UP001303046"/>
    </source>
</evidence>
<accession>A0ABR1D1C7</accession>
<keyword evidence="3" id="KW-1185">Reference proteome</keyword>